<organism evidence="1 2">
    <name type="scientific">Acetobacter musti</name>
    <dbReference type="NCBI Taxonomy" id="864732"/>
    <lineage>
        <taxon>Bacteria</taxon>
        <taxon>Pseudomonadati</taxon>
        <taxon>Pseudomonadota</taxon>
        <taxon>Alphaproteobacteria</taxon>
        <taxon>Acetobacterales</taxon>
        <taxon>Acetobacteraceae</taxon>
        <taxon>Acetobacter</taxon>
    </lineage>
</organism>
<dbReference type="PANTHER" id="PTHR30383">
    <property type="entry name" value="THIOESTERASE 1/PROTEASE 1/LYSOPHOSPHOLIPASE L1"/>
    <property type="match status" value="1"/>
</dbReference>
<dbReference type="Gene3D" id="3.40.50.1110">
    <property type="entry name" value="SGNH hydrolase"/>
    <property type="match status" value="1"/>
</dbReference>
<dbReference type="GO" id="GO:0016787">
    <property type="term" value="F:hydrolase activity"/>
    <property type="evidence" value="ECO:0007669"/>
    <property type="project" value="UniProtKB-KW"/>
</dbReference>
<dbReference type="InterPro" id="IPR057572">
    <property type="entry name" value="NonGDSL"/>
</dbReference>
<dbReference type="Proteomes" id="UP000635278">
    <property type="component" value="Unassembled WGS sequence"/>
</dbReference>
<keyword evidence="2" id="KW-1185">Reference proteome</keyword>
<proteinExistence type="predicted"/>
<name>A0ABX0JQP8_9PROT</name>
<keyword evidence="1" id="KW-0378">Hydrolase</keyword>
<dbReference type="SUPFAM" id="SSF52266">
    <property type="entry name" value="SGNH hydrolase"/>
    <property type="match status" value="1"/>
</dbReference>
<reference evidence="1 2" key="1">
    <citation type="journal article" date="2020" name="Int. J. Syst. Evol. Microbiol.">
        <title>Novel acetic acid bacteria from cider fermentations: Acetobacter conturbans sp. nov. and Acetobacter fallax sp. nov.</title>
        <authorList>
            <person name="Sombolestani A.S."/>
            <person name="Cleenwerck I."/>
            <person name="Cnockaert M."/>
            <person name="Borremans W."/>
            <person name="Wieme A.D."/>
            <person name="De Vuyst L."/>
            <person name="Vandamme P."/>
        </authorList>
    </citation>
    <scope>NUCLEOTIDE SEQUENCE [LARGE SCALE GENOMIC DNA]</scope>
    <source>
        <strain evidence="1 2">LMG 30640</strain>
    </source>
</reference>
<evidence type="ECO:0000313" key="2">
    <source>
        <dbReference type="Proteomes" id="UP000635278"/>
    </source>
</evidence>
<gene>
    <name evidence="1" type="ORF">GOB93_04735</name>
</gene>
<comment type="caution">
    <text evidence="1">The sequence shown here is derived from an EMBL/GenBank/DDBJ whole genome shotgun (WGS) entry which is preliminary data.</text>
</comment>
<dbReference type="InterPro" id="IPR051532">
    <property type="entry name" value="Ester_Hydrolysis_Enzymes"/>
</dbReference>
<dbReference type="InterPro" id="IPR036514">
    <property type="entry name" value="SGNH_hydro_sf"/>
</dbReference>
<dbReference type="EMBL" id="WOTB01000004">
    <property type="protein sequence ID" value="NHN83949.1"/>
    <property type="molecule type" value="Genomic_DNA"/>
</dbReference>
<dbReference type="CDD" id="cd00229">
    <property type="entry name" value="SGNH_hydrolase"/>
    <property type="match status" value="1"/>
</dbReference>
<sequence>MTHFPHFTRLLTAGEPVRICLFGSSTTEGVGASTPDHGFGPVFERTFAPYAPGGLTVINRGIGGNGAREMHDRLQQVIDDKADLVIWQGGTNDAWQNVPVSYFIDTTRDDLNTLRRHGSDLAMIGPQWCKMLEECPTFPPFRDAPAALALEMGIPYFDRYTRMKSWCAEYNVTREDLSPDNLHMQDFGYKLLGESVAHWLIDLTGAPGTDANT</sequence>
<accession>A0ABX0JQP8</accession>
<evidence type="ECO:0000313" key="1">
    <source>
        <dbReference type="EMBL" id="NHN83949.1"/>
    </source>
</evidence>
<protein>
    <submittedName>
        <fullName evidence="1">SGNH/GDSL hydrolase family protein</fullName>
    </submittedName>
</protein>
<dbReference type="RefSeq" id="WP_173582340.1">
    <property type="nucleotide sequence ID" value="NZ_WOTB01000004.1"/>
</dbReference>
<dbReference type="Pfam" id="PF25182">
    <property type="entry name" value="NonGDSL"/>
    <property type="match status" value="1"/>
</dbReference>